<dbReference type="AlphaFoldDB" id="A0A366I526"/>
<proteinExistence type="predicted"/>
<protein>
    <submittedName>
        <fullName evidence="1">Uncharacterized protein</fullName>
    </submittedName>
</protein>
<gene>
    <name evidence="1" type="ORF">DES36_11370</name>
</gene>
<accession>A0A366I526</accession>
<dbReference type="Proteomes" id="UP000253490">
    <property type="component" value="Unassembled WGS sequence"/>
</dbReference>
<reference evidence="1 2" key="1">
    <citation type="submission" date="2018-06" db="EMBL/GenBank/DDBJ databases">
        <title>Genomic Encyclopedia of Type Strains, Phase IV (KMG-IV): sequencing the most valuable type-strain genomes for metagenomic binning, comparative biology and taxonomic classification.</title>
        <authorList>
            <person name="Goeker M."/>
        </authorList>
    </citation>
    <scope>NUCLEOTIDE SEQUENCE [LARGE SCALE GENOMIC DNA]</scope>
    <source>
        <strain evidence="1 2">DSM 22112</strain>
    </source>
</reference>
<dbReference type="EMBL" id="QNRX01000013">
    <property type="protein sequence ID" value="RBP61852.1"/>
    <property type="molecule type" value="Genomic_DNA"/>
</dbReference>
<sequence length="221" mass="26186">MIYSIDDIKKLLNRYFFSDGKLTSLEEIATNQKQIFTASLISFIEDNVETLKPHLPKLMDLFRMTFPEMKELDDTTIIMDFIDYTIISEIELAHNASSIMKFFAADVSLSNSLKNFYIFRIIEKIRFAKMQRESLRDTSAYNRHIEKVLTEVKDALRVLFELDTSYDELEAILEKYYEFNRHVNIPNSWIEFFSLKGYDTFNQFIDAKKIDEKAHLDTDFE</sequence>
<organism evidence="1 2">
    <name type="scientific">Alkalibaculum bacchi</name>
    <dbReference type="NCBI Taxonomy" id="645887"/>
    <lineage>
        <taxon>Bacteria</taxon>
        <taxon>Bacillati</taxon>
        <taxon>Bacillota</taxon>
        <taxon>Clostridia</taxon>
        <taxon>Eubacteriales</taxon>
        <taxon>Eubacteriaceae</taxon>
        <taxon>Alkalibaculum</taxon>
    </lineage>
</organism>
<comment type="caution">
    <text evidence="1">The sequence shown here is derived from an EMBL/GenBank/DDBJ whole genome shotgun (WGS) entry which is preliminary data.</text>
</comment>
<evidence type="ECO:0000313" key="1">
    <source>
        <dbReference type="EMBL" id="RBP61852.1"/>
    </source>
</evidence>
<dbReference type="RefSeq" id="WP_113921127.1">
    <property type="nucleotide sequence ID" value="NZ_QNRX01000013.1"/>
</dbReference>
<name>A0A366I526_9FIRM</name>
<evidence type="ECO:0000313" key="2">
    <source>
        <dbReference type="Proteomes" id="UP000253490"/>
    </source>
</evidence>
<keyword evidence="2" id="KW-1185">Reference proteome</keyword>